<dbReference type="PROSITE" id="PS00748">
    <property type="entry name" value="F_ACTIN_CAPPING_A_1"/>
    <property type="match status" value="1"/>
</dbReference>
<dbReference type="GO" id="GO:0051015">
    <property type="term" value="F:actin filament binding"/>
    <property type="evidence" value="ECO:0007669"/>
    <property type="project" value="TreeGrafter"/>
</dbReference>
<comment type="similarity">
    <text evidence="1 6">Belongs to the F-actin-capping protein alpha subunit family.</text>
</comment>
<dbReference type="InterPro" id="IPR042276">
    <property type="entry name" value="CapZ_alpha/beta_2"/>
</dbReference>
<dbReference type="OrthoDB" id="340550at2759"/>
<evidence type="ECO:0000313" key="7">
    <source>
        <dbReference type="EMBL" id="TPX31921.1"/>
    </source>
</evidence>
<dbReference type="GO" id="GO:0051016">
    <property type="term" value="P:barbed-end actin filament capping"/>
    <property type="evidence" value="ECO:0007669"/>
    <property type="project" value="UniProtKB-UniRule"/>
</dbReference>
<comment type="caution">
    <text evidence="7">The sequence shown here is derived from an EMBL/GenBank/DDBJ whole genome shotgun (WGS) entry which is preliminary data.</text>
</comment>
<dbReference type="Gene3D" id="3.30.1140.60">
    <property type="entry name" value="F-actin capping protein, alpha subunit"/>
    <property type="match status" value="1"/>
</dbReference>
<dbReference type="PANTHER" id="PTHR10653">
    <property type="entry name" value="F-ACTIN-CAPPING PROTEIN SUBUNIT ALPHA"/>
    <property type="match status" value="1"/>
</dbReference>
<evidence type="ECO:0000256" key="2">
    <source>
        <dbReference type="ARBA" id="ARBA00014038"/>
    </source>
</evidence>
<dbReference type="InterPro" id="IPR037282">
    <property type="entry name" value="CapZ_alpha/beta"/>
</dbReference>
<dbReference type="InterPro" id="IPR002189">
    <property type="entry name" value="CapZ_alpha"/>
</dbReference>
<dbReference type="SUPFAM" id="SSF90096">
    <property type="entry name" value="Subunits of heterodimeric actin filament capping protein Capz"/>
    <property type="match status" value="1"/>
</dbReference>
<protein>
    <recommendedName>
        <fullName evidence="2 6">F-actin-capping protein subunit alpha</fullName>
    </recommendedName>
</protein>
<dbReference type="PRINTS" id="PR00191">
    <property type="entry name" value="FACTINCAPA"/>
</dbReference>
<dbReference type="Proteomes" id="UP000319731">
    <property type="component" value="Unassembled WGS sequence"/>
</dbReference>
<keyword evidence="3 6" id="KW-0117">Actin capping</keyword>
<name>A0A507BXU0_9FUNG</name>
<comment type="function">
    <text evidence="5 6">F-actin-capping proteins bind in a Ca(2+)-independent manner to the fast growing ends of actin filaments (barbed end) thereby blocking the exchange of subunits at these ends. Unlike other capping proteins (such as gelsolin and severin), these proteins do not sever actin filaments.</text>
</comment>
<dbReference type="Gene3D" id="3.90.1150.210">
    <property type="entry name" value="F-actin capping protein, beta subunit"/>
    <property type="match status" value="1"/>
</dbReference>
<evidence type="ECO:0000256" key="4">
    <source>
        <dbReference type="ARBA" id="ARBA00023203"/>
    </source>
</evidence>
<reference evidence="7 8" key="1">
    <citation type="journal article" date="2019" name="Sci. Rep.">
        <title>Comparative genomics of chytrid fungi reveal insights into the obligate biotrophic and pathogenic lifestyle of Synchytrium endobioticum.</title>
        <authorList>
            <person name="van de Vossenberg B.T.L.H."/>
            <person name="Warris S."/>
            <person name="Nguyen H.D.T."/>
            <person name="van Gent-Pelzer M.P.E."/>
            <person name="Joly D.L."/>
            <person name="van de Geest H.C."/>
            <person name="Bonants P.J.M."/>
            <person name="Smith D.S."/>
            <person name="Levesque C.A."/>
            <person name="van der Lee T.A.J."/>
        </authorList>
    </citation>
    <scope>NUCLEOTIDE SEQUENCE [LARGE SCALE GENOMIC DNA]</scope>
    <source>
        <strain evidence="7 8">JEL517</strain>
    </source>
</reference>
<gene>
    <name evidence="7" type="ORF">SmJEL517_g04873</name>
</gene>
<dbReference type="Pfam" id="PF01267">
    <property type="entry name" value="F-actin_cap_A"/>
    <property type="match status" value="1"/>
</dbReference>
<accession>A0A507BXU0</accession>
<dbReference type="STRING" id="1806994.A0A507BXU0"/>
<sequence>MADKVKIASGFLLDSPPGEVNDVFNDIRTLVADDASLQKGIGSAFEQYNTEQYTTVSVPGIDHPVIISVHAQVSPGVYQDPRSGHSFTFDHTVEGVTKESHDGNPHRIAMDDAIQQYVSQHYPEGASAVYLVNNTLHIVIVDSKYNANNFWNGRWRSYYTIPVTGGDLKGTVKLQVHYYEDGNVQLNTSKDVTGVVGAASDASTLASSTIKQILKIENDFQTYLNESYAQLSDNTFKALRRALPVTRNRIDWNAIGSYRIGSEITASAGGAK</sequence>
<dbReference type="RefSeq" id="XP_031023232.1">
    <property type="nucleotide sequence ID" value="XM_031170801.1"/>
</dbReference>
<comment type="subunit">
    <text evidence="6">Heterodimer of an alpha and a beta subunit.</text>
</comment>
<dbReference type="InterPro" id="IPR042489">
    <property type="entry name" value="CapZ_alpha_1"/>
</dbReference>
<evidence type="ECO:0000313" key="8">
    <source>
        <dbReference type="Proteomes" id="UP000319731"/>
    </source>
</evidence>
<dbReference type="EMBL" id="QEAO01000037">
    <property type="protein sequence ID" value="TPX31921.1"/>
    <property type="molecule type" value="Genomic_DNA"/>
</dbReference>
<proteinExistence type="inferred from homology"/>
<dbReference type="GO" id="GO:0008290">
    <property type="term" value="C:F-actin capping protein complex"/>
    <property type="evidence" value="ECO:0007669"/>
    <property type="project" value="UniProtKB-UniRule"/>
</dbReference>
<evidence type="ECO:0000256" key="5">
    <source>
        <dbReference type="ARBA" id="ARBA00025389"/>
    </source>
</evidence>
<dbReference type="GO" id="GO:0030036">
    <property type="term" value="P:actin cytoskeleton organization"/>
    <property type="evidence" value="ECO:0007669"/>
    <property type="project" value="TreeGrafter"/>
</dbReference>
<evidence type="ECO:0000256" key="6">
    <source>
        <dbReference type="RuleBase" id="RU365077"/>
    </source>
</evidence>
<dbReference type="GeneID" id="42006098"/>
<dbReference type="AlphaFoldDB" id="A0A507BXU0"/>
<dbReference type="InterPro" id="IPR017865">
    <property type="entry name" value="F-actin_cap_asu_CS"/>
</dbReference>
<keyword evidence="8" id="KW-1185">Reference proteome</keyword>
<evidence type="ECO:0000256" key="1">
    <source>
        <dbReference type="ARBA" id="ARBA00010479"/>
    </source>
</evidence>
<organism evidence="7 8">
    <name type="scientific">Synchytrium microbalum</name>
    <dbReference type="NCBI Taxonomy" id="1806994"/>
    <lineage>
        <taxon>Eukaryota</taxon>
        <taxon>Fungi</taxon>
        <taxon>Fungi incertae sedis</taxon>
        <taxon>Chytridiomycota</taxon>
        <taxon>Chytridiomycota incertae sedis</taxon>
        <taxon>Chytridiomycetes</taxon>
        <taxon>Synchytriales</taxon>
        <taxon>Synchytriaceae</taxon>
        <taxon>Synchytrium</taxon>
    </lineage>
</organism>
<dbReference type="FunFam" id="3.90.1150.210:FF:000003">
    <property type="entry name" value="F-actin-capping protein subunit alpha"/>
    <property type="match status" value="1"/>
</dbReference>
<dbReference type="PROSITE" id="PS00749">
    <property type="entry name" value="F_ACTIN_CAPPING_A_2"/>
    <property type="match status" value="1"/>
</dbReference>
<evidence type="ECO:0000256" key="3">
    <source>
        <dbReference type="ARBA" id="ARBA00022467"/>
    </source>
</evidence>
<dbReference type="GO" id="GO:0030863">
    <property type="term" value="C:cortical cytoskeleton"/>
    <property type="evidence" value="ECO:0007669"/>
    <property type="project" value="TreeGrafter"/>
</dbReference>
<dbReference type="PANTHER" id="PTHR10653:SF0">
    <property type="entry name" value="F-ACTIN-CAPPING PROTEIN SUBUNIT ALPHA"/>
    <property type="match status" value="1"/>
</dbReference>
<keyword evidence="4 6" id="KW-0009">Actin-binding</keyword>